<dbReference type="Proteomes" id="UP000308092">
    <property type="component" value="Unassembled WGS sequence"/>
</dbReference>
<organism evidence="1 2">
    <name type="scientific">Aspergillus tanneri</name>
    <dbReference type="NCBI Taxonomy" id="1220188"/>
    <lineage>
        <taxon>Eukaryota</taxon>
        <taxon>Fungi</taxon>
        <taxon>Dikarya</taxon>
        <taxon>Ascomycota</taxon>
        <taxon>Pezizomycotina</taxon>
        <taxon>Eurotiomycetes</taxon>
        <taxon>Eurotiomycetidae</taxon>
        <taxon>Eurotiales</taxon>
        <taxon>Aspergillaceae</taxon>
        <taxon>Aspergillus</taxon>
        <taxon>Aspergillus subgen. Circumdati</taxon>
    </lineage>
</organism>
<reference evidence="1 2" key="1">
    <citation type="submission" date="2019-03" db="EMBL/GenBank/DDBJ databases">
        <title>The genome sequence of a newly discovered highly antifungal drug resistant Aspergillus species, Aspergillus tanneri NIH 1004.</title>
        <authorList>
            <person name="Mounaud S."/>
            <person name="Singh I."/>
            <person name="Joardar V."/>
            <person name="Pakala S."/>
            <person name="Pakala S."/>
            <person name="Venepally P."/>
            <person name="Hoover J."/>
            <person name="Nierman W."/>
            <person name="Chung J."/>
            <person name="Losada L."/>
        </authorList>
    </citation>
    <scope>NUCLEOTIDE SEQUENCE [LARGE SCALE GENOMIC DNA]</scope>
    <source>
        <strain evidence="1 2">NIH1004</strain>
    </source>
</reference>
<accession>A0A4S3IZ19</accession>
<protein>
    <submittedName>
        <fullName evidence="1">Uncharacterized protein</fullName>
    </submittedName>
</protein>
<gene>
    <name evidence="1" type="ORF">EYZ11_012911</name>
</gene>
<evidence type="ECO:0000313" key="1">
    <source>
        <dbReference type="EMBL" id="THC87643.1"/>
    </source>
</evidence>
<comment type="caution">
    <text evidence="1">The sequence shown here is derived from an EMBL/GenBank/DDBJ whole genome shotgun (WGS) entry which is preliminary data.</text>
</comment>
<dbReference type="EMBL" id="SOSA01001100">
    <property type="protein sequence ID" value="THC87643.1"/>
    <property type="molecule type" value="Genomic_DNA"/>
</dbReference>
<dbReference type="VEuPathDB" id="FungiDB:EYZ11_012911"/>
<name>A0A4S3IZ19_9EURO</name>
<proteinExistence type="predicted"/>
<dbReference type="AlphaFoldDB" id="A0A4S3IZ19"/>
<evidence type="ECO:0000313" key="2">
    <source>
        <dbReference type="Proteomes" id="UP000308092"/>
    </source>
</evidence>
<sequence length="83" mass="9212">MVSFESLKRGHGQTGLSAYLVCLREGGASKFRSKALLDSGRMWAEWEKDLLDTAMRRTFQPALVNPRSVVRLSVGVDVTSIKV</sequence>
<keyword evidence="2" id="KW-1185">Reference proteome</keyword>